<feature type="coiled-coil region" evidence="1">
    <location>
        <begin position="436"/>
        <end position="470"/>
    </location>
</feature>
<dbReference type="PANTHER" id="PTHR31762">
    <property type="entry name" value="FAS-BINDING FACTOR-LIKE PROTEIN"/>
    <property type="match status" value="1"/>
</dbReference>
<gene>
    <name evidence="3" type="ORF">HU200_038407</name>
</gene>
<dbReference type="OrthoDB" id="680678at2759"/>
<name>A0A835BCH8_9POAL</name>
<dbReference type="EMBL" id="JACEFO010001910">
    <property type="protein sequence ID" value="KAF8694269.1"/>
    <property type="molecule type" value="Genomic_DNA"/>
</dbReference>
<keyword evidence="1" id="KW-0175">Coiled coil</keyword>
<dbReference type="AlphaFoldDB" id="A0A835BCH8"/>
<dbReference type="InterPro" id="IPR040321">
    <property type="entry name" value="SCD2-like"/>
</dbReference>
<reference evidence="3" key="1">
    <citation type="submission" date="2020-07" db="EMBL/GenBank/DDBJ databases">
        <title>Genome sequence and genetic diversity analysis of an under-domesticated orphan crop, white fonio (Digitaria exilis).</title>
        <authorList>
            <person name="Bennetzen J.L."/>
            <person name="Chen S."/>
            <person name="Ma X."/>
            <person name="Wang X."/>
            <person name="Yssel A.E.J."/>
            <person name="Chaluvadi S.R."/>
            <person name="Johnson M."/>
            <person name="Gangashetty P."/>
            <person name="Hamidou F."/>
            <person name="Sanogo M.D."/>
            <person name="Zwaenepoel A."/>
            <person name="Wallace J."/>
            <person name="Van De Peer Y."/>
            <person name="Van Deynze A."/>
        </authorList>
    </citation>
    <scope>NUCLEOTIDE SEQUENCE</scope>
    <source>
        <tissue evidence="3">Leaves</tissue>
    </source>
</reference>
<dbReference type="Proteomes" id="UP000636709">
    <property type="component" value="Unassembled WGS sequence"/>
</dbReference>
<dbReference type="GO" id="GO:0000911">
    <property type="term" value="P:cytokinesis by cell plate formation"/>
    <property type="evidence" value="ECO:0007669"/>
    <property type="project" value="InterPro"/>
</dbReference>
<feature type="compositionally biased region" description="Basic and acidic residues" evidence="2">
    <location>
        <begin position="167"/>
        <end position="176"/>
    </location>
</feature>
<proteinExistence type="predicted"/>
<dbReference type="PANTHER" id="PTHR31762:SF13">
    <property type="entry name" value="OS11G0520500 PROTEIN"/>
    <property type="match status" value="1"/>
</dbReference>
<evidence type="ECO:0000256" key="2">
    <source>
        <dbReference type="SAM" id="MobiDB-lite"/>
    </source>
</evidence>
<accession>A0A835BCH8</accession>
<protein>
    <submittedName>
        <fullName evidence="3">Uncharacterized protein</fullName>
    </submittedName>
</protein>
<feature type="compositionally biased region" description="Gly residues" evidence="2">
    <location>
        <begin position="1"/>
        <end position="11"/>
    </location>
</feature>
<comment type="caution">
    <text evidence="3">The sequence shown here is derived from an EMBL/GenBank/DDBJ whole genome shotgun (WGS) entry which is preliminary data.</text>
</comment>
<evidence type="ECO:0000256" key="1">
    <source>
        <dbReference type="SAM" id="Coils"/>
    </source>
</evidence>
<feature type="compositionally biased region" description="Basic and acidic residues" evidence="2">
    <location>
        <begin position="93"/>
        <end position="141"/>
    </location>
</feature>
<feature type="compositionally biased region" description="Low complexity" evidence="2">
    <location>
        <begin position="214"/>
        <end position="224"/>
    </location>
</feature>
<feature type="region of interest" description="Disordered" evidence="2">
    <location>
        <begin position="62"/>
        <end position="269"/>
    </location>
</feature>
<feature type="region of interest" description="Disordered" evidence="2">
    <location>
        <begin position="1"/>
        <end position="32"/>
    </location>
</feature>
<feature type="region of interest" description="Disordered" evidence="2">
    <location>
        <begin position="343"/>
        <end position="375"/>
    </location>
</feature>
<sequence length="727" mass="79482">MDAPRGGGGGGHARRPAPSGAGGDQRRVAAQQAMARMEEMMLAHAGAAGEFSIILDAPLPSLQQYRRHPEPPPPSKGASPARRVGREGAGGGGRDEAAVPARLRADARRPSRRDADAGARRERPAGGAARGEEEKREEVEAPVRLVAGPRSVRRPVSRGATPPPAPRSDEAKRAVAEEAEEEEETPLQLLARGGRSSIATRPAEAAAPPPPPEAVETAVAAARPSSRRSRREVGVKPAVSDVTSNADSDVESVGRWSSRGSEDGGEDAVALPKPLAAVVARDRSRSNSPAISNLHVTRAIVRKYGVCCRNGVDSAGVNRPPSTGRSTFAPPVGANVRPLQAVEMPNGTPRDRRAVYPDPTFAQSTRSRDSHDSSTLTEELGLAEEQLRQSEARTAELEKQVANLGDGLSMEVKLMKRREEMLVRKEQEIRKALISKNGKSEELTALQQQLQAAREEASAALKKLKESESETKDLRTMTRRMILSKEEMEEVVMKRCWLARYWGLAVQYGIYPDISMSKHEYWSSLAPLPFEYVTSAGQRAKNGSETGSDGPEDADKLVHDLTVTAGEGNVETMLSVDKGLQELAFLKVLIFSLYYSSAHVMLVHNKSLAVTSTSDIKSSGDEKFTEAFDLSKDEEEDAWLIYFWRRAKTHNVEEDIADERLQMWIDRNEQQPTSHDAVDGILCFLANLLEQGLHELRKLGIEQLLWELSRHEMNLTKDDPSDVEDLT</sequence>
<evidence type="ECO:0000313" key="4">
    <source>
        <dbReference type="Proteomes" id="UP000636709"/>
    </source>
</evidence>
<organism evidence="3 4">
    <name type="scientific">Digitaria exilis</name>
    <dbReference type="NCBI Taxonomy" id="1010633"/>
    <lineage>
        <taxon>Eukaryota</taxon>
        <taxon>Viridiplantae</taxon>
        <taxon>Streptophyta</taxon>
        <taxon>Embryophyta</taxon>
        <taxon>Tracheophyta</taxon>
        <taxon>Spermatophyta</taxon>
        <taxon>Magnoliopsida</taxon>
        <taxon>Liliopsida</taxon>
        <taxon>Poales</taxon>
        <taxon>Poaceae</taxon>
        <taxon>PACMAD clade</taxon>
        <taxon>Panicoideae</taxon>
        <taxon>Panicodae</taxon>
        <taxon>Paniceae</taxon>
        <taxon>Anthephorinae</taxon>
        <taxon>Digitaria</taxon>
    </lineage>
</organism>
<evidence type="ECO:0000313" key="3">
    <source>
        <dbReference type="EMBL" id="KAF8694269.1"/>
    </source>
</evidence>
<keyword evidence="4" id="KW-1185">Reference proteome</keyword>